<dbReference type="Pfam" id="PF11086">
    <property type="entry name" value="DUF2878"/>
    <property type="match status" value="1"/>
</dbReference>
<keyword evidence="1" id="KW-0472">Membrane</keyword>
<name>A0A5S3V8N7_9GAMM</name>
<feature type="transmembrane region" description="Helical" evidence="1">
    <location>
        <begin position="20"/>
        <end position="46"/>
    </location>
</feature>
<evidence type="ECO:0000256" key="1">
    <source>
        <dbReference type="SAM" id="Phobius"/>
    </source>
</evidence>
<dbReference type="EMBL" id="PNBW01000078">
    <property type="protein sequence ID" value="TMO72551.1"/>
    <property type="molecule type" value="Genomic_DNA"/>
</dbReference>
<evidence type="ECO:0000313" key="4">
    <source>
        <dbReference type="Proteomes" id="UP000307164"/>
    </source>
</evidence>
<dbReference type="EMBL" id="PNBX01000042">
    <property type="protein sequence ID" value="TMO68238.1"/>
    <property type="molecule type" value="Genomic_DNA"/>
</dbReference>
<dbReference type="OrthoDB" id="6522758at2"/>
<dbReference type="Proteomes" id="UP000307217">
    <property type="component" value="Unassembled WGS sequence"/>
</dbReference>
<keyword evidence="1" id="KW-0812">Transmembrane</keyword>
<dbReference type="Proteomes" id="UP000307164">
    <property type="component" value="Unassembled WGS sequence"/>
</dbReference>
<evidence type="ECO:0000313" key="5">
    <source>
        <dbReference type="Proteomes" id="UP000307217"/>
    </source>
</evidence>
<gene>
    <name evidence="2" type="ORF">CWC19_10375</name>
    <name evidence="3" type="ORF">CWC20_15010</name>
</gene>
<evidence type="ECO:0000313" key="2">
    <source>
        <dbReference type="EMBL" id="TMO68238.1"/>
    </source>
</evidence>
<dbReference type="InterPro" id="IPR021306">
    <property type="entry name" value="DUF2878"/>
</dbReference>
<proteinExistence type="predicted"/>
<dbReference type="RefSeq" id="WP_138591816.1">
    <property type="nucleotide sequence ID" value="NZ_PNBW01000078.1"/>
</dbReference>
<organism evidence="2 5">
    <name type="scientific">Pseudoalteromonas aurantia</name>
    <dbReference type="NCBI Taxonomy" id="43654"/>
    <lineage>
        <taxon>Bacteria</taxon>
        <taxon>Pseudomonadati</taxon>
        <taxon>Pseudomonadota</taxon>
        <taxon>Gammaproteobacteria</taxon>
        <taxon>Alteromonadales</taxon>
        <taxon>Pseudoalteromonadaceae</taxon>
        <taxon>Pseudoalteromonas</taxon>
    </lineage>
</organism>
<reference evidence="2 5" key="1">
    <citation type="submission" date="2018-01" db="EMBL/GenBank/DDBJ databases">
        <authorList>
            <person name="Paulsen S."/>
            <person name="Gram L.K."/>
        </authorList>
    </citation>
    <scope>NUCLEOTIDE SEQUENCE [LARGE SCALE GENOMIC DNA]</scope>
    <source>
        <strain evidence="2 5">S3790</strain>
        <strain evidence="3">S3895</strain>
    </source>
</reference>
<keyword evidence="4" id="KW-1185">Reference proteome</keyword>
<comment type="caution">
    <text evidence="2">The sequence shown here is derived from an EMBL/GenBank/DDBJ whole genome shotgun (WGS) entry which is preliminary data.</text>
</comment>
<accession>A0A5S3V8N7</accession>
<keyword evidence="1" id="KW-1133">Transmembrane helix</keyword>
<reference evidence="5" key="2">
    <citation type="submission" date="2019-06" db="EMBL/GenBank/DDBJ databases">
        <title>Co-occurence of chitin degradation, pigmentation and bioactivity in marine Pseudoalteromonas.</title>
        <authorList>
            <person name="Sonnenschein E.C."/>
            <person name="Bech P.K."/>
        </authorList>
    </citation>
    <scope>NUCLEOTIDE SEQUENCE [LARGE SCALE GENOMIC DNA]</scope>
    <source>
        <strain evidence="5">S3790</strain>
    </source>
</reference>
<reference evidence="2" key="3">
    <citation type="submission" date="2019-09" db="EMBL/GenBank/DDBJ databases">
        <title>Co-occurence of chitin degradation, pigmentation and bioactivity in marine Pseudoalteromonas.</title>
        <authorList>
            <person name="Sonnenschein E.C."/>
            <person name="Bech P.K."/>
        </authorList>
    </citation>
    <scope>NUCLEOTIDE SEQUENCE</scope>
    <source>
        <strain evidence="2">S3790</strain>
        <strain evidence="3 4">S3895</strain>
    </source>
</reference>
<feature type="transmembrane region" description="Helical" evidence="1">
    <location>
        <begin position="53"/>
        <end position="75"/>
    </location>
</feature>
<feature type="transmembrane region" description="Helical" evidence="1">
    <location>
        <begin position="110"/>
        <end position="129"/>
    </location>
</feature>
<evidence type="ECO:0000313" key="3">
    <source>
        <dbReference type="EMBL" id="TMO72551.1"/>
    </source>
</evidence>
<protein>
    <submittedName>
        <fullName evidence="2">DUF2878 domain-containing protein</fullName>
    </submittedName>
</protein>
<feature type="transmembrane region" description="Helical" evidence="1">
    <location>
        <begin position="141"/>
        <end position="162"/>
    </location>
</feature>
<dbReference type="AlphaFoldDB" id="A0A5S3V8N7"/>
<feature type="transmembrane region" description="Helical" evidence="1">
    <location>
        <begin position="81"/>
        <end position="98"/>
    </location>
</feature>
<sequence>MYQMNVKLRLITNFILFQTSWFSALFLQEGALIIIAIAIFFMALLAQSRQISFFILVCLLPLSLLFEFIAISIGIVSYEATFVPTWLVGLWVALLLTFNDSFRFMLSLKWWTVALAFAVFGPLSYMAGARFGALTISESMIHYWVLFGAMWATYAALAKFIYQTAVIKFQQR</sequence>